<reference evidence="2 3" key="1">
    <citation type="submission" date="2016-03" db="EMBL/GenBank/DDBJ databases">
        <title>Choanephora cucurbitarum.</title>
        <authorList>
            <person name="Min B."/>
            <person name="Park H."/>
            <person name="Park J.-H."/>
            <person name="Shin H.-D."/>
            <person name="Choi I.-G."/>
        </authorList>
    </citation>
    <scope>NUCLEOTIDE SEQUENCE [LARGE SCALE GENOMIC DNA]</scope>
    <source>
        <strain evidence="2 3">KUS-F28377</strain>
    </source>
</reference>
<dbReference type="InParanoid" id="A0A1C7NP03"/>
<evidence type="ECO:0000313" key="2">
    <source>
        <dbReference type="EMBL" id="OBZ90845.1"/>
    </source>
</evidence>
<keyword evidence="3" id="KW-1185">Reference proteome</keyword>
<organism evidence="2 3">
    <name type="scientific">Choanephora cucurbitarum</name>
    <dbReference type="NCBI Taxonomy" id="101091"/>
    <lineage>
        <taxon>Eukaryota</taxon>
        <taxon>Fungi</taxon>
        <taxon>Fungi incertae sedis</taxon>
        <taxon>Mucoromycota</taxon>
        <taxon>Mucoromycotina</taxon>
        <taxon>Mucoromycetes</taxon>
        <taxon>Mucorales</taxon>
        <taxon>Mucorineae</taxon>
        <taxon>Choanephoraceae</taxon>
        <taxon>Choanephoroideae</taxon>
        <taxon>Choanephora</taxon>
    </lineage>
</organism>
<evidence type="ECO:0000313" key="3">
    <source>
        <dbReference type="Proteomes" id="UP000093000"/>
    </source>
</evidence>
<proteinExistence type="predicted"/>
<dbReference type="Proteomes" id="UP000093000">
    <property type="component" value="Unassembled WGS sequence"/>
</dbReference>
<gene>
    <name evidence="2" type="ORF">A0J61_01114</name>
</gene>
<sequence>MSIPTIEFLVHPPSPKAVSQLNITLPPVSTLLQEVNHLGPSLHMPSPTLSFASYSSSASSPLISPLLSPLLLSDSEEQENPIKRKRGRPPNNRREKKEQFTFTTPTVCDSAHAQTTVAEEHTLENFVVLQWQEKNNSDVSSISTPKRRRGRKPKTQLAGNLCFVWRDPTIHHYTNKKIKEKSL</sequence>
<accession>A0A1C7NP03</accession>
<dbReference type="EMBL" id="LUGH01000032">
    <property type="protein sequence ID" value="OBZ90845.1"/>
    <property type="molecule type" value="Genomic_DNA"/>
</dbReference>
<name>A0A1C7NP03_9FUNG</name>
<evidence type="ECO:0000256" key="1">
    <source>
        <dbReference type="SAM" id="MobiDB-lite"/>
    </source>
</evidence>
<dbReference type="AlphaFoldDB" id="A0A1C7NP03"/>
<dbReference type="OrthoDB" id="10646053at2759"/>
<feature type="region of interest" description="Disordered" evidence="1">
    <location>
        <begin position="74"/>
        <end position="99"/>
    </location>
</feature>
<comment type="caution">
    <text evidence="2">The sequence shown here is derived from an EMBL/GenBank/DDBJ whole genome shotgun (WGS) entry which is preliminary data.</text>
</comment>
<protein>
    <submittedName>
        <fullName evidence="2">Uncharacterized protein</fullName>
    </submittedName>
</protein>